<dbReference type="Proteomes" id="UP000520592">
    <property type="component" value="Unassembled WGS sequence"/>
</dbReference>
<evidence type="ECO:0000313" key="1">
    <source>
        <dbReference type="EMBL" id="NWC34817.1"/>
    </source>
</evidence>
<name>A0A7Y7YE49_9PSED</name>
<dbReference type="Gene3D" id="3.30.870.10">
    <property type="entry name" value="Endonuclease Chain A"/>
    <property type="match status" value="1"/>
</dbReference>
<protein>
    <recommendedName>
        <fullName evidence="3">Phospholipase D-like domain-containing protein</fullName>
    </recommendedName>
</protein>
<dbReference type="AlphaFoldDB" id="A0A7Y7YE49"/>
<evidence type="ECO:0000313" key="2">
    <source>
        <dbReference type="Proteomes" id="UP000520592"/>
    </source>
</evidence>
<dbReference type="SUPFAM" id="SSF56024">
    <property type="entry name" value="Phospholipase D/nuclease"/>
    <property type="match status" value="1"/>
</dbReference>
<comment type="caution">
    <text evidence="1">The sequence shown here is derived from an EMBL/GenBank/DDBJ whole genome shotgun (WGS) entry which is preliminary data.</text>
</comment>
<proteinExistence type="predicted"/>
<accession>A0A7Y7YE49</accession>
<dbReference type="EMBL" id="JACAQD010000024">
    <property type="protein sequence ID" value="NWC34817.1"/>
    <property type="molecule type" value="Genomic_DNA"/>
</dbReference>
<dbReference type="RefSeq" id="WP_177058310.1">
    <property type="nucleotide sequence ID" value="NZ_JACAPS010000018.1"/>
</dbReference>
<organism evidence="1 2">
    <name type="scientific">Pseudomonas gingeri</name>
    <dbReference type="NCBI Taxonomy" id="117681"/>
    <lineage>
        <taxon>Bacteria</taxon>
        <taxon>Pseudomonadati</taxon>
        <taxon>Pseudomonadota</taxon>
        <taxon>Gammaproteobacteria</taxon>
        <taxon>Pseudomonadales</taxon>
        <taxon>Pseudomonadaceae</taxon>
        <taxon>Pseudomonas</taxon>
    </lineage>
</organism>
<dbReference type="CDD" id="cd09117">
    <property type="entry name" value="PLDc_Bfil_DEXD_like"/>
    <property type="match status" value="1"/>
</dbReference>
<sequence length="392" mass="44574">MQVSIIAQPGQQLGNEISNLLDSGYIFQEIAFVSAFVGLRAVLRLKDKLQNHAQNNSRINFTVGIDLGGTSKDVLEELNSWPATTHIVHNPIPRITFHPKLYYFKSQNFAVLYVGSNNWTDGGLYTNYELATKYEFAFPQDEHNFHNIIMQLQQFLNPSGLTTQLLTSQLIHELSQRGTIVSEQEARRRRNYTVNPVGAGLPPNPFSPMAHPLPPLLPSHLRAREQAVAPAPMIQNPPVFQPNVRPTGVLVWRKLLSASDVLSTRPGSNPVGGVRLTQARFEVANERIDQTEYFRNLFSNYHWQQELGRNRNSSQEVAVIPMRISIRNHDYGVHFFEVSHKPDGEAGQNNYTTILRWGREFTPIIPGLNLTDHWLSLYETTDPEVRFYIDIP</sequence>
<gene>
    <name evidence="1" type="ORF">HX876_20735</name>
</gene>
<reference evidence="1 2" key="1">
    <citation type="submission" date="2020-04" db="EMBL/GenBank/DDBJ databases">
        <title>Molecular characterization of pseudomonads from Agaricus bisporus reveal novel blotch 2 pathogens in Western Europe.</title>
        <authorList>
            <person name="Taparia T."/>
            <person name="Krijger M."/>
            <person name="Haynes E."/>
            <person name="Elpinstone J.G."/>
            <person name="Noble R."/>
            <person name="Van Der Wolf J."/>
        </authorList>
    </citation>
    <scope>NUCLEOTIDE SEQUENCE [LARGE SCALE GENOMIC DNA]</scope>
    <source>
        <strain evidence="1 2">IPO3737</strain>
    </source>
</reference>
<evidence type="ECO:0008006" key="3">
    <source>
        <dbReference type="Google" id="ProtNLM"/>
    </source>
</evidence>